<sequence length="459" mass="51546">MLYKIGKLLGNAYGNIAGRRRTPPTQTAGERGAAVYGGWIETGEKSPELSSPRKRAQTYSEILLNTSIVSAGVLYFLELIGAAAWTLEPRESRQGEMYAARAQAALFEDPETPWRRIMRRAAMYRFWGYAWAEWTMRKAAAGYLTFQDVAPRAQRTIEYWDIDRKTGQVVGVWQRAPARHDYLYIERAKSLYIVDDALNDSPEGLGLFRLMAAAARRLEKYHQLEGLGYEMDMRGVTKFTAPLAELEQMVSDNTLTEEKKAAILRPVQNMQKGFVAGKVRTMLMDSSVYQNEYGTGRTSTAKRWDAEIMKAGAMGFETMHRVIDRTERQIARTMGIEGMMLGEKTGSYSLSRDKTDNFYSRVSGTLEALRRQSQRDLLLKLWLVNGWPPAMMPALKVSPPRALPPDQLGAAIRDIAGGLKTVDDTKILDSSDLETASRKIVAVIEQVDQALMTGRERGG</sequence>
<comment type="caution">
    <text evidence="1">The sequence shown here is derived from an EMBL/GenBank/DDBJ whole genome shotgun (WGS) entry which is preliminary data.</text>
</comment>
<dbReference type="EMBL" id="VXMH01000054">
    <property type="protein sequence ID" value="MYC95366.1"/>
    <property type="molecule type" value="Genomic_DNA"/>
</dbReference>
<proteinExistence type="predicted"/>
<dbReference type="AlphaFoldDB" id="A0A6B1D728"/>
<gene>
    <name evidence="1" type="ORF">F4X14_10370</name>
</gene>
<organism evidence="1">
    <name type="scientific">Caldilineaceae bacterium SB0661_bin_32</name>
    <dbReference type="NCBI Taxonomy" id="2605255"/>
    <lineage>
        <taxon>Bacteria</taxon>
        <taxon>Bacillati</taxon>
        <taxon>Chloroflexota</taxon>
        <taxon>Caldilineae</taxon>
        <taxon>Caldilineales</taxon>
        <taxon>Caldilineaceae</taxon>
    </lineage>
</organism>
<dbReference type="Pfam" id="PF06074">
    <property type="entry name" value="Portal_Mu"/>
    <property type="match status" value="1"/>
</dbReference>
<name>A0A6B1D728_9CHLR</name>
<reference evidence="1" key="1">
    <citation type="submission" date="2019-09" db="EMBL/GenBank/DDBJ databases">
        <title>Characterisation of the sponge microbiome using genome-centric metagenomics.</title>
        <authorList>
            <person name="Engelberts J.P."/>
            <person name="Robbins S.J."/>
            <person name="De Goeij J.M."/>
            <person name="Aranda M."/>
            <person name="Bell S.C."/>
            <person name="Webster N.S."/>
        </authorList>
    </citation>
    <scope>NUCLEOTIDE SEQUENCE</scope>
    <source>
        <strain evidence="1">SB0661_bin_32</strain>
    </source>
</reference>
<protein>
    <recommendedName>
        <fullName evidence="2">Phage portal protein</fullName>
    </recommendedName>
</protein>
<dbReference type="InterPro" id="IPR009279">
    <property type="entry name" value="Portal_Mu"/>
</dbReference>
<accession>A0A6B1D728</accession>
<evidence type="ECO:0000313" key="1">
    <source>
        <dbReference type="EMBL" id="MYC95366.1"/>
    </source>
</evidence>
<evidence type="ECO:0008006" key="2">
    <source>
        <dbReference type="Google" id="ProtNLM"/>
    </source>
</evidence>